<keyword evidence="3" id="KW-1185">Reference proteome</keyword>
<dbReference type="InterPro" id="IPR016181">
    <property type="entry name" value="Acyl_CoA_acyltransferase"/>
</dbReference>
<keyword evidence="2" id="KW-0687">Ribonucleoprotein</keyword>
<organism evidence="2 3">
    <name type="scientific">Oceanobacillus polygoni</name>
    <dbReference type="NCBI Taxonomy" id="1235259"/>
    <lineage>
        <taxon>Bacteria</taxon>
        <taxon>Bacillati</taxon>
        <taxon>Bacillota</taxon>
        <taxon>Bacilli</taxon>
        <taxon>Bacillales</taxon>
        <taxon>Bacillaceae</taxon>
        <taxon>Oceanobacillus</taxon>
    </lineage>
</organism>
<comment type="caution">
    <text evidence="2">The sequence shown here is derived from an EMBL/GenBank/DDBJ whole genome shotgun (WGS) entry which is preliminary data.</text>
</comment>
<reference evidence="2" key="1">
    <citation type="submission" date="2021-03" db="EMBL/GenBank/DDBJ databases">
        <title>Genomic Encyclopedia of Type Strains, Phase IV (KMG-IV): sequencing the most valuable type-strain genomes for metagenomic binning, comparative biology and taxonomic classification.</title>
        <authorList>
            <person name="Goeker M."/>
        </authorList>
    </citation>
    <scope>NUCLEOTIDE SEQUENCE</scope>
    <source>
        <strain evidence="2">DSM 107338</strain>
    </source>
</reference>
<dbReference type="GO" id="GO:0016747">
    <property type="term" value="F:acyltransferase activity, transferring groups other than amino-acyl groups"/>
    <property type="evidence" value="ECO:0007669"/>
    <property type="project" value="InterPro"/>
</dbReference>
<dbReference type="OrthoDB" id="69535at2"/>
<keyword evidence="2" id="KW-0689">Ribosomal protein</keyword>
<evidence type="ECO:0000259" key="1">
    <source>
        <dbReference type="PROSITE" id="PS51186"/>
    </source>
</evidence>
<name>A0A9X0YQ62_9BACI</name>
<sequence>MIKIQKAIASHVAGIAKVCTEGYWATYGETHSKEYIKRVVQEFYNHDRILDEVTEESRSWGGYFVAIENDEVIGAGGGGMIGDTSGEIFVLYIDPSRRNEGIGSMLLDVITTQQKQYNAAEQWVSVQKGNDKGIPFYEARGFQLEHEQAGYGNGGNDAYISLRYCRPL</sequence>
<dbReference type="CDD" id="cd04301">
    <property type="entry name" value="NAT_SF"/>
    <property type="match status" value="1"/>
</dbReference>
<accession>A0A9X0YQ62</accession>
<dbReference type="PROSITE" id="PS51186">
    <property type="entry name" value="GNAT"/>
    <property type="match status" value="1"/>
</dbReference>
<dbReference type="GO" id="GO:0005840">
    <property type="term" value="C:ribosome"/>
    <property type="evidence" value="ECO:0007669"/>
    <property type="project" value="UniProtKB-KW"/>
</dbReference>
<protein>
    <submittedName>
        <fullName evidence="2">Ribosomal protein S18 acetylase RimI-like enzyme</fullName>
    </submittedName>
</protein>
<dbReference type="InterPro" id="IPR000182">
    <property type="entry name" value="GNAT_dom"/>
</dbReference>
<dbReference type="RefSeq" id="WP_149474515.1">
    <property type="nucleotide sequence ID" value="NZ_JAGGMB010000002.1"/>
</dbReference>
<dbReference type="EMBL" id="JAGGMB010000002">
    <property type="protein sequence ID" value="MBP2076668.1"/>
    <property type="molecule type" value="Genomic_DNA"/>
</dbReference>
<dbReference type="Gene3D" id="3.40.630.30">
    <property type="match status" value="1"/>
</dbReference>
<proteinExistence type="predicted"/>
<dbReference type="SUPFAM" id="SSF55729">
    <property type="entry name" value="Acyl-CoA N-acyltransferases (Nat)"/>
    <property type="match status" value="1"/>
</dbReference>
<gene>
    <name evidence="2" type="ORF">J2Z64_000880</name>
</gene>
<dbReference type="Pfam" id="PF00583">
    <property type="entry name" value="Acetyltransf_1"/>
    <property type="match status" value="1"/>
</dbReference>
<evidence type="ECO:0000313" key="2">
    <source>
        <dbReference type="EMBL" id="MBP2076668.1"/>
    </source>
</evidence>
<feature type="domain" description="N-acetyltransferase" evidence="1">
    <location>
        <begin position="2"/>
        <end position="166"/>
    </location>
</feature>
<dbReference type="Proteomes" id="UP001138793">
    <property type="component" value="Unassembled WGS sequence"/>
</dbReference>
<evidence type="ECO:0000313" key="3">
    <source>
        <dbReference type="Proteomes" id="UP001138793"/>
    </source>
</evidence>
<dbReference type="AlphaFoldDB" id="A0A9X0YQ62"/>